<organism evidence="1 2">
    <name type="scientific">Mucuna pruriens</name>
    <name type="common">Velvet bean</name>
    <name type="synonym">Dolichos pruriens</name>
    <dbReference type="NCBI Taxonomy" id="157652"/>
    <lineage>
        <taxon>Eukaryota</taxon>
        <taxon>Viridiplantae</taxon>
        <taxon>Streptophyta</taxon>
        <taxon>Embryophyta</taxon>
        <taxon>Tracheophyta</taxon>
        <taxon>Spermatophyta</taxon>
        <taxon>Magnoliopsida</taxon>
        <taxon>eudicotyledons</taxon>
        <taxon>Gunneridae</taxon>
        <taxon>Pentapetalae</taxon>
        <taxon>rosids</taxon>
        <taxon>fabids</taxon>
        <taxon>Fabales</taxon>
        <taxon>Fabaceae</taxon>
        <taxon>Papilionoideae</taxon>
        <taxon>50 kb inversion clade</taxon>
        <taxon>NPAAA clade</taxon>
        <taxon>indigoferoid/millettioid clade</taxon>
        <taxon>Phaseoleae</taxon>
        <taxon>Mucuna</taxon>
    </lineage>
</organism>
<dbReference type="AlphaFoldDB" id="A0A371FPF9"/>
<protein>
    <submittedName>
        <fullName evidence="1">Uncharacterized protein</fullName>
    </submittedName>
</protein>
<keyword evidence="2" id="KW-1185">Reference proteome</keyword>
<comment type="caution">
    <text evidence="1">The sequence shown here is derived from an EMBL/GenBank/DDBJ whole genome shotgun (WGS) entry which is preliminary data.</text>
</comment>
<dbReference type="EMBL" id="QJKJ01008289">
    <property type="protein sequence ID" value="RDX80217.1"/>
    <property type="molecule type" value="Genomic_DNA"/>
</dbReference>
<dbReference type="OrthoDB" id="1189784at2759"/>
<sequence length="171" mass="18994">MVGMKRSHSSSTLENSLIPPSNFHVLPSFSYYNRPQQSSINDSHGVSSFNSTKECYRDAKWGSMLELSNTRFNSDIPVPGHANFPPFVTPEVPSPPMHLFPGVLSKGNVLPSQVSEDKIDSYQHSESSEPNRITFYNFLQVEVPGVTETVRGANRGGREAERIGIDLNLKL</sequence>
<gene>
    <name evidence="1" type="ORF">CR513_39260</name>
</gene>
<evidence type="ECO:0000313" key="2">
    <source>
        <dbReference type="Proteomes" id="UP000257109"/>
    </source>
</evidence>
<reference evidence="1" key="1">
    <citation type="submission" date="2018-05" db="EMBL/GenBank/DDBJ databases">
        <title>Draft genome of Mucuna pruriens seed.</title>
        <authorList>
            <person name="Nnadi N.E."/>
            <person name="Vos R."/>
            <person name="Hasami M.H."/>
            <person name="Devisetty U.K."/>
            <person name="Aguiy J.C."/>
        </authorList>
    </citation>
    <scope>NUCLEOTIDE SEQUENCE [LARGE SCALE GENOMIC DNA]</scope>
    <source>
        <strain evidence="1">JCA_2017</strain>
    </source>
</reference>
<dbReference type="Proteomes" id="UP000257109">
    <property type="component" value="Unassembled WGS sequence"/>
</dbReference>
<proteinExistence type="predicted"/>
<evidence type="ECO:0000313" key="1">
    <source>
        <dbReference type="EMBL" id="RDX80217.1"/>
    </source>
</evidence>
<feature type="non-terminal residue" evidence="1">
    <location>
        <position position="1"/>
    </location>
</feature>
<name>A0A371FPF9_MUCPR</name>
<accession>A0A371FPF9</accession>